<dbReference type="InterPro" id="IPR000387">
    <property type="entry name" value="Tyr_Pase_dom"/>
</dbReference>
<reference evidence="2" key="1">
    <citation type="submission" date="2021-01" db="EMBL/GenBank/DDBJ databases">
        <title>Whole genome shotgun sequence of Dactylosporangium siamense NBRC 106093.</title>
        <authorList>
            <person name="Komaki H."/>
            <person name="Tamura T."/>
        </authorList>
    </citation>
    <scope>NUCLEOTIDE SEQUENCE</scope>
    <source>
        <strain evidence="2">NBRC 106093</strain>
    </source>
</reference>
<evidence type="ECO:0000259" key="1">
    <source>
        <dbReference type="PROSITE" id="PS50056"/>
    </source>
</evidence>
<feature type="domain" description="Tyrosine specific protein phosphatases" evidence="1">
    <location>
        <begin position="84"/>
        <end position="151"/>
    </location>
</feature>
<dbReference type="Proteomes" id="UP000660611">
    <property type="component" value="Unassembled WGS sequence"/>
</dbReference>
<evidence type="ECO:0000313" key="2">
    <source>
        <dbReference type="EMBL" id="GIG44029.1"/>
    </source>
</evidence>
<dbReference type="AlphaFoldDB" id="A0A919PI02"/>
<dbReference type="Gene3D" id="3.90.190.10">
    <property type="entry name" value="Protein tyrosine phosphatase superfamily"/>
    <property type="match status" value="1"/>
</dbReference>
<name>A0A919PI02_9ACTN</name>
<dbReference type="SUPFAM" id="SSF52799">
    <property type="entry name" value="(Phosphotyrosine protein) phosphatases II"/>
    <property type="match status" value="1"/>
</dbReference>
<proteinExistence type="predicted"/>
<dbReference type="EMBL" id="BONQ01000030">
    <property type="protein sequence ID" value="GIG44029.1"/>
    <property type="molecule type" value="Genomic_DNA"/>
</dbReference>
<sequence length="159" mass="16845">MRATLFTVDVPFGGLSTMAKPRGGDWLDDEMTALRAAGVDVLVCALTDDERAEVGLTGEPVAARAAGLEFVSIPIPDRAVPDPATVLPDLRRLAEQVRGGAHVVTHCRIGIGRASLLAAGILVLNGVPAEEAWRLLEQARGLAVPDTPEQREWPAALRP</sequence>
<gene>
    <name evidence="2" type="ORF">Dsi01nite_020700</name>
</gene>
<comment type="caution">
    <text evidence="2">The sequence shown here is derived from an EMBL/GenBank/DDBJ whole genome shotgun (WGS) entry which is preliminary data.</text>
</comment>
<dbReference type="PROSITE" id="PS50056">
    <property type="entry name" value="TYR_PHOSPHATASE_2"/>
    <property type="match status" value="1"/>
</dbReference>
<dbReference type="Pfam" id="PF22785">
    <property type="entry name" value="Tc-R-P"/>
    <property type="match status" value="1"/>
</dbReference>
<organism evidence="2 3">
    <name type="scientific">Dactylosporangium siamense</name>
    <dbReference type="NCBI Taxonomy" id="685454"/>
    <lineage>
        <taxon>Bacteria</taxon>
        <taxon>Bacillati</taxon>
        <taxon>Actinomycetota</taxon>
        <taxon>Actinomycetes</taxon>
        <taxon>Micromonosporales</taxon>
        <taxon>Micromonosporaceae</taxon>
        <taxon>Dactylosporangium</taxon>
    </lineage>
</organism>
<dbReference type="InterPro" id="IPR029021">
    <property type="entry name" value="Prot-tyrosine_phosphatase-like"/>
</dbReference>
<evidence type="ECO:0000313" key="3">
    <source>
        <dbReference type="Proteomes" id="UP000660611"/>
    </source>
</evidence>
<protein>
    <recommendedName>
        <fullName evidence="1">Tyrosine specific protein phosphatases domain-containing protein</fullName>
    </recommendedName>
</protein>
<keyword evidence="3" id="KW-1185">Reference proteome</keyword>
<accession>A0A919PI02</accession>